<evidence type="ECO:0000313" key="4">
    <source>
        <dbReference type="RefSeq" id="XP_033794588.1"/>
    </source>
</evidence>
<dbReference type="RefSeq" id="XP_033794589.1">
    <property type="nucleotide sequence ID" value="XM_033938698.1"/>
</dbReference>
<organism evidence="3 4">
    <name type="scientific">Geotrypetes seraphini</name>
    <name type="common">Gaboon caecilian</name>
    <name type="synonym">Caecilia seraphini</name>
    <dbReference type="NCBI Taxonomy" id="260995"/>
    <lineage>
        <taxon>Eukaryota</taxon>
        <taxon>Metazoa</taxon>
        <taxon>Chordata</taxon>
        <taxon>Craniata</taxon>
        <taxon>Vertebrata</taxon>
        <taxon>Euteleostomi</taxon>
        <taxon>Amphibia</taxon>
        <taxon>Gymnophiona</taxon>
        <taxon>Geotrypetes</taxon>
    </lineage>
</organism>
<dbReference type="RefSeq" id="XP_033794588.1">
    <property type="nucleotide sequence ID" value="XM_033938697.1"/>
</dbReference>
<accession>A0A6P8R3M4</accession>
<evidence type="ECO:0000256" key="2">
    <source>
        <dbReference type="SAM" id="MobiDB-lite"/>
    </source>
</evidence>
<feature type="coiled-coil region" evidence="1">
    <location>
        <begin position="161"/>
        <end position="188"/>
    </location>
</feature>
<reference evidence="4 5" key="1">
    <citation type="submission" date="2025-04" db="UniProtKB">
        <authorList>
            <consortium name="RefSeq"/>
        </authorList>
    </citation>
    <scope>IDENTIFICATION</scope>
</reference>
<keyword evidence="3" id="KW-1185">Reference proteome</keyword>
<dbReference type="Proteomes" id="UP000515159">
    <property type="component" value="Chromosome 3"/>
</dbReference>
<name>A0A6P8R3M4_GEOSA</name>
<keyword evidence="1" id="KW-0175">Coiled coil</keyword>
<proteinExistence type="predicted"/>
<feature type="region of interest" description="Disordered" evidence="2">
    <location>
        <begin position="46"/>
        <end position="72"/>
    </location>
</feature>
<gene>
    <name evidence="4 5" type="primary">LOC117357718</name>
</gene>
<sequence>MPTWSEELERCNRTRLGETRRLRCLVSHSRTLPCLRRSVVLRFTPRQGQKKVEPVRDTPPPTQQRADSSSGWRAKKAFLPTLLQSESIMHQDAAVSLVTKENTAESTGTFTEGLEKVVLPMQRPKVFNMETLWEAISSLQLSLGFQIQQLSSRNTTVLSENLDIKNKLSSLETKMEEYDSRLKVVKTKALTWVKDSGNLHFKIEMLENATKKCNLRIINFPKVFPVSAQDMFKKYLTEVLKVPETSYSPLSKIYYLPRRIQSQNPNQQNLSSDSLDLTNFLERSETEAQVTAALLVQFAIDSDRKWMLKLFLQI</sequence>
<dbReference type="KEGG" id="gsh:117357718"/>
<evidence type="ECO:0000313" key="5">
    <source>
        <dbReference type="RefSeq" id="XP_033794589.1"/>
    </source>
</evidence>
<dbReference type="AlphaFoldDB" id="A0A6P8R3M4"/>
<evidence type="ECO:0000313" key="3">
    <source>
        <dbReference type="Proteomes" id="UP000515159"/>
    </source>
</evidence>
<evidence type="ECO:0000256" key="1">
    <source>
        <dbReference type="SAM" id="Coils"/>
    </source>
</evidence>
<protein>
    <submittedName>
        <fullName evidence="4 5">Uncharacterized protein LOC117357718</fullName>
    </submittedName>
</protein>
<dbReference type="GeneID" id="117357718"/>